<reference evidence="3 4" key="1">
    <citation type="journal article" date="2019" name="Int. J. Syst. Evol. Microbiol.">
        <title>The Global Catalogue of Microorganisms (GCM) 10K type strain sequencing project: providing services to taxonomists for standard genome sequencing and annotation.</title>
        <authorList>
            <consortium name="The Broad Institute Genomics Platform"/>
            <consortium name="The Broad Institute Genome Sequencing Center for Infectious Disease"/>
            <person name="Wu L."/>
            <person name="Ma J."/>
        </authorList>
    </citation>
    <scope>NUCLEOTIDE SEQUENCE [LARGE SCALE GENOMIC DNA]</scope>
    <source>
        <strain evidence="3 4">JCM 14306</strain>
    </source>
</reference>
<dbReference type="Proteomes" id="UP001501319">
    <property type="component" value="Unassembled WGS sequence"/>
</dbReference>
<accession>A0ABN2FB76</accession>
<keyword evidence="4" id="KW-1185">Reference proteome</keyword>
<gene>
    <name evidence="3" type="ORF">GCM10009744_27020</name>
</gene>
<evidence type="ECO:0000313" key="3">
    <source>
        <dbReference type="EMBL" id="GAA1636544.1"/>
    </source>
</evidence>
<evidence type="ECO:0000259" key="2">
    <source>
        <dbReference type="Pfam" id="PF03795"/>
    </source>
</evidence>
<feature type="domain" description="YCII-related" evidence="2">
    <location>
        <begin position="1"/>
        <end position="115"/>
    </location>
</feature>
<name>A0ABN2FB76_9ACTN</name>
<dbReference type="SUPFAM" id="SSF54909">
    <property type="entry name" value="Dimeric alpha+beta barrel"/>
    <property type="match status" value="1"/>
</dbReference>
<dbReference type="InterPro" id="IPR011008">
    <property type="entry name" value="Dimeric_a/b-barrel"/>
</dbReference>
<dbReference type="EMBL" id="BAAANE010000004">
    <property type="protein sequence ID" value="GAA1636544.1"/>
    <property type="molecule type" value="Genomic_DNA"/>
</dbReference>
<dbReference type="Gene3D" id="3.30.70.1060">
    <property type="entry name" value="Dimeric alpha+beta barrel"/>
    <property type="match status" value="1"/>
</dbReference>
<dbReference type="PANTHER" id="PTHR35174:SF4">
    <property type="entry name" value="BLL7163 PROTEIN"/>
    <property type="match status" value="1"/>
</dbReference>
<protein>
    <submittedName>
        <fullName evidence="3">YciI family protein</fullName>
    </submittedName>
</protein>
<evidence type="ECO:0000313" key="4">
    <source>
        <dbReference type="Proteomes" id="UP001501319"/>
    </source>
</evidence>
<dbReference type="PANTHER" id="PTHR35174">
    <property type="entry name" value="BLL7171 PROTEIN-RELATED"/>
    <property type="match status" value="1"/>
</dbReference>
<dbReference type="Pfam" id="PF03795">
    <property type="entry name" value="YCII"/>
    <property type="match status" value="1"/>
</dbReference>
<evidence type="ECO:0000256" key="1">
    <source>
        <dbReference type="ARBA" id="ARBA00007689"/>
    </source>
</evidence>
<dbReference type="RefSeq" id="WP_344111546.1">
    <property type="nucleotide sequence ID" value="NZ_BAAANE010000004.1"/>
</dbReference>
<comment type="caution">
    <text evidence="3">The sequence shown here is derived from an EMBL/GenBank/DDBJ whole genome shotgun (WGS) entry which is preliminary data.</text>
</comment>
<sequence>MRVMVLVTASAQSETVGWADDPAAQAEFEAMRKFNEALIDAGVMLAGEGLAPTSEGKRVQFNAGKSPSVIDGPFTEAKELVGGYWIWQVSSMDEAVEWIKQAPFRDNTIELRRVHEGADLADVLPPEAVEAEAKLRQRIAEQQH</sequence>
<proteinExistence type="inferred from homology"/>
<dbReference type="InterPro" id="IPR005545">
    <property type="entry name" value="YCII"/>
</dbReference>
<organism evidence="3 4">
    <name type="scientific">Kribbella alba</name>
    <dbReference type="NCBI Taxonomy" id="190197"/>
    <lineage>
        <taxon>Bacteria</taxon>
        <taxon>Bacillati</taxon>
        <taxon>Actinomycetota</taxon>
        <taxon>Actinomycetes</taxon>
        <taxon>Propionibacteriales</taxon>
        <taxon>Kribbellaceae</taxon>
        <taxon>Kribbella</taxon>
    </lineage>
</organism>
<comment type="similarity">
    <text evidence="1">Belongs to the YciI family.</text>
</comment>